<proteinExistence type="predicted"/>
<dbReference type="PANTHER" id="PTHR48051">
    <property type="match status" value="1"/>
</dbReference>
<dbReference type="Pfam" id="PF13855">
    <property type="entry name" value="LRR_8"/>
    <property type="match status" value="1"/>
</dbReference>
<dbReference type="InterPro" id="IPR050216">
    <property type="entry name" value="LRR_domain-containing"/>
</dbReference>
<evidence type="ECO:0000259" key="3">
    <source>
        <dbReference type="Pfam" id="PF23598"/>
    </source>
</evidence>
<keyword evidence="2" id="KW-0677">Repeat</keyword>
<sequence length="257" mass="30301">MEARHHDPNGNVSSIHLIEINGVVFLKYSMPESCACYNCTNNRKRRLEYPSIGELVRLRELVLSYNRVKSVPEELGNCENLEKLELAMNWDLDELPAQLSKLRRLQHLDLSMNQFTEIPECVLNLPSLQWLDMGSNLLQNLPHDIHRMENLQTLWLQRNELETLPDNISHMHNLDTLVLSSNRLRDIPSLMEDMHNLRFVNFRDNPLTWDVSLPEVPSDVPEDEDDREMWGRDFMILYIREARKRGLATLNVHRRQR</sequence>
<dbReference type="Gene3D" id="3.80.10.10">
    <property type="entry name" value="Ribonuclease Inhibitor"/>
    <property type="match status" value="1"/>
</dbReference>
<evidence type="ECO:0000256" key="1">
    <source>
        <dbReference type="ARBA" id="ARBA00022614"/>
    </source>
</evidence>
<dbReference type="SUPFAM" id="SSF52058">
    <property type="entry name" value="L domain-like"/>
    <property type="match status" value="1"/>
</dbReference>
<feature type="domain" description="Disease resistance R13L4/SHOC-2-like LRR" evidence="3">
    <location>
        <begin position="38"/>
        <end position="133"/>
    </location>
</feature>
<dbReference type="AlphaFoldDB" id="A0ABD1JR12"/>
<dbReference type="InterPro" id="IPR055414">
    <property type="entry name" value="LRR_R13L4/SHOC2-like"/>
</dbReference>
<dbReference type="Pfam" id="PF23598">
    <property type="entry name" value="LRR_14"/>
    <property type="match status" value="1"/>
</dbReference>
<dbReference type="InterPro" id="IPR003591">
    <property type="entry name" value="Leu-rich_rpt_typical-subtyp"/>
</dbReference>
<dbReference type="InterPro" id="IPR032675">
    <property type="entry name" value="LRR_dom_sf"/>
</dbReference>
<reference evidence="4 5" key="1">
    <citation type="submission" date="2024-09" db="EMBL/GenBank/DDBJ databases">
        <title>A chromosome-level genome assembly of Gray's grenadier anchovy, Coilia grayii.</title>
        <authorList>
            <person name="Fu Z."/>
        </authorList>
    </citation>
    <scope>NUCLEOTIDE SEQUENCE [LARGE SCALE GENOMIC DNA]</scope>
    <source>
        <strain evidence="4">G4</strain>
        <tissue evidence="4">Muscle</tissue>
    </source>
</reference>
<dbReference type="EMBL" id="JBHFQA010000012">
    <property type="protein sequence ID" value="KAL2089290.1"/>
    <property type="molecule type" value="Genomic_DNA"/>
</dbReference>
<dbReference type="SMART" id="SM00364">
    <property type="entry name" value="LRR_BAC"/>
    <property type="match status" value="5"/>
</dbReference>
<name>A0ABD1JR12_9TELE</name>
<evidence type="ECO:0000313" key="4">
    <source>
        <dbReference type="EMBL" id="KAL2089290.1"/>
    </source>
</evidence>
<comment type="caution">
    <text evidence="4">The sequence shown here is derived from an EMBL/GenBank/DDBJ whole genome shotgun (WGS) entry which is preliminary data.</text>
</comment>
<gene>
    <name evidence="4" type="ORF">ACEWY4_013978</name>
</gene>
<keyword evidence="5" id="KW-1185">Reference proteome</keyword>
<keyword evidence="1" id="KW-0433">Leucine-rich repeat</keyword>
<dbReference type="PROSITE" id="PS51450">
    <property type="entry name" value="LRR"/>
    <property type="match status" value="3"/>
</dbReference>
<dbReference type="Proteomes" id="UP001591681">
    <property type="component" value="Unassembled WGS sequence"/>
</dbReference>
<accession>A0ABD1JR12</accession>
<dbReference type="SMART" id="SM00369">
    <property type="entry name" value="LRR_TYP"/>
    <property type="match status" value="5"/>
</dbReference>
<dbReference type="PANTHER" id="PTHR48051:SF1">
    <property type="entry name" value="RAS SUPPRESSOR PROTEIN 1"/>
    <property type="match status" value="1"/>
</dbReference>
<evidence type="ECO:0000256" key="2">
    <source>
        <dbReference type="ARBA" id="ARBA00022737"/>
    </source>
</evidence>
<evidence type="ECO:0000313" key="5">
    <source>
        <dbReference type="Proteomes" id="UP001591681"/>
    </source>
</evidence>
<organism evidence="4 5">
    <name type="scientific">Coilia grayii</name>
    <name type="common">Gray's grenadier anchovy</name>
    <dbReference type="NCBI Taxonomy" id="363190"/>
    <lineage>
        <taxon>Eukaryota</taxon>
        <taxon>Metazoa</taxon>
        <taxon>Chordata</taxon>
        <taxon>Craniata</taxon>
        <taxon>Vertebrata</taxon>
        <taxon>Euteleostomi</taxon>
        <taxon>Actinopterygii</taxon>
        <taxon>Neopterygii</taxon>
        <taxon>Teleostei</taxon>
        <taxon>Clupei</taxon>
        <taxon>Clupeiformes</taxon>
        <taxon>Clupeoidei</taxon>
        <taxon>Engraulidae</taxon>
        <taxon>Coilinae</taxon>
        <taxon>Coilia</taxon>
    </lineage>
</organism>
<protein>
    <recommendedName>
        <fullName evidence="3">Disease resistance R13L4/SHOC-2-like LRR domain-containing protein</fullName>
    </recommendedName>
</protein>
<dbReference type="InterPro" id="IPR001611">
    <property type="entry name" value="Leu-rich_rpt"/>
</dbReference>